<feature type="transmembrane region" description="Helical" evidence="1">
    <location>
        <begin position="107"/>
        <end position="126"/>
    </location>
</feature>
<keyword evidence="1" id="KW-0472">Membrane</keyword>
<protein>
    <recommendedName>
        <fullName evidence="4">Integral membrane protein</fullName>
    </recommendedName>
</protein>
<evidence type="ECO:0000313" key="3">
    <source>
        <dbReference type="Proteomes" id="UP001602245"/>
    </source>
</evidence>
<evidence type="ECO:0008006" key="4">
    <source>
        <dbReference type="Google" id="ProtNLM"/>
    </source>
</evidence>
<keyword evidence="1" id="KW-1133">Transmembrane helix</keyword>
<gene>
    <name evidence="2" type="ORF">ACFY35_16525</name>
</gene>
<keyword evidence="1" id="KW-0812">Transmembrane</keyword>
<comment type="caution">
    <text evidence="2">The sequence shown here is derived from an EMBL/GenBank/DDBJ whole genome shotgun (WGS) entry which is preliminary data.</text>
</comment>
<dbReference type="Pfam" id="PF03988">
    <property type="entry name" value="DUF347"/>
    <property type="match status" value="2"/>
</dbReference>
<feature type="transmembrane region" description="Helical" evidence="1">
    <location>
        <begin position="211"/>
        <end position="231"/>
    </location>
</feature>
<dbReference type="Proteomes" id="UP001602245">
    <property type="component" value="Unassembled WGS sequence"/>
</dbReference>
<name>A0ABW6WG75_9ACTN</name>
<feature type="transmembrane region" description="Helical" evidence="1">
    <location>
        <begin position="188"/>
        <end position="205"/>
    </location>
</feature>
<accession>A0ABW6WG75</accession>
<dbReference type="InterPro" id="IPR007136">
    <property type="entry name" value="DUF347"/>
</dbReference>
<dbReference type="EMBL" id="JBIAZU010000003">
    <property type="protein sequence ID" value="MFF5291047.1"/>
    <property type="molecule type" value="Genomic_DNA"/>
</dbReference>
<feature type="transmembrane region" description="Helical" evidence="1">
    <location>
        <begin position="49"/>
        <end position="72"/>
    </location>
</feature>
<evidence type="ECO:0000256" key="1">
    <source>
        <dbReference type="SAM" id="Phobius"/>
    </source>
</evidence>
<reference evidence="2 3" key="1">
    <citation type="submission" date="2024-10" db="EMBL/GenBank/DDBJ databases">
        <title>The Natural Products Discovery Center: Release of the First 8490 Sequenced Strains for Exploring Actinobacteria Biosynthetic Diversity.</title>
        <authorList>
            <person name="Kalkreuter E."/>
            <person name="Kautsar S.A."/>
            <person name="Yang D."/>
            <person name="Bader C.D."/>
            <person name="Teijaro C.N."/>
            <person name="Fluegel L."/>
            <person name="Davis C.M."/>
            <person name="Simpson J.R."/>
            <person name="Lauterbach L."/>
            <person name="Steele A.D."/>
            <person name="Gui C."/>
            <person name="Meng S."/>
            <person name="Li G."/>
            <person name="Viehrig K."/>
            <person name="Ye F."/>
            <person name="Su P."/>
            <person name="Kiefer A.F."/>
            <person name="Nichols A."/>
            <person name="Cepeda A.J."/>
            <person name="Yan W."/>
            <person name="Fan B."/>
            <person name="Jiang Y."/>
            <person name="Adhikari A."/>
            <person name="Zheng C.-J."/>
            <person name="Schuster L."/>
            <person name="Cowan T.M."/>
            <person name="Smanski M.J."/>
            <person name="Chevrette M.G."/>
            <person name="De Carvalho L.P.S."/>
            <person name="Shen B."/>
        </authorList>
    </citation>
    <scope>NUCLEOTIDE SEQUENCE [LARGE SCALE GENOMIC DNA]</scope>
    <source>
        <strain evidence="2 3">NPDC000087</strain>
    </source>
</reference>
<feature type="transmembrane region" description="Helical" evidence="1">
    <location>
        <begin position="78"/>
        <end position="95"/>
    </location>
</feature>
<feature type="transmembrane region" description="Helical" evidence="1">
    <location>
        <begin position="20"/>
        <end position="37"/>
    </location>
</feature>
<keyword evidence="3" id="KW-1185">Reference proteome</keyword>
<sequence>MTSTWPEDSQRPFRRYLSKVPEVTVLFWLVKVLLAPVSDTIADRSTGLLGLGVTTMLVATPLAALLVAQLAINRYLPWLYWVIVLLVSVFGILVADNLTEIFDVTPAAVTIAFAVLLGAVLVIWYATERTLSIHTVDSPRRQAFYWLAVLFAFTFGADFSPNGAAPVLAAVTAAVWAAHRFLRLNGAAAFWIAYALTYPLGAAVADGLAQPVATTAVSLVAIVLVVAYLTVSHRDEPSLATDASRLR</sequence>
<evidence type="ECO:0000313" key="2">
    <source>
        <dbReference type="EMBL" id="MFF5291047.1"/>
    </source>
</evidence>
<organism evidence="2 3">
    <name type="scientific">Paractinoplanes globisporus</name>
    <dbReference type="NCBI Taxonomy" id="113565"/>
    <lineage>
        <taxon>Bacteria</taxon>
        <taxon>Bacillati</taxon>
        <taxon>Actinomycetota</taxon>
        <taxon>Actinomycetes</taxon>
        <taxon>Micromonosporales</taxon>
        <taxon>Micromonosporaceae</taxon>
        <taxon>Paractinoplanes</taxon>
    </lineage>
</organism>
<dbReference type="RefSeq" id="WP_020515748.1">
    <property type="nucleotide sequence ID" value="NZ_JBIAZU010000003.1"/>
</dbReference>
<proteinExistence type="predicted"/>